<keyword evidence="4" id="KW-1185">Reference proteome</keyword>
<dbReference type="InterPro" id="IPR001611">
    <property type="entry name" value="Leu-rich_rpt"/>
</dbReference>
<sequence>MVLDRLPAEVLEAVISYLPLHDQKVVAVTCRRLYVVVTRPCFLLKRHFIVREPLENARFLFTQTNGIEFARQAPQCDAAIPPHTMPHWAFFVRRLSFGNVAINPQLFTELLSNSVNLQSLDLSGNSSLFSHPFGMKPDMFGNDLCRETVGRNLRKLSLANLSLTEGNVALMLDLFPLIDDLDLSGCMFDFSDSTTDRRSATELTPQCLSFSTILHIIHLRNSKREISEQPLVLRLNSTDINDLALSALGRTLRLRGIFLDNCRNLTDWGICDFITSQAPFKCMREFSFGHPGPDVSGRAWTTIVTELGDELTFLRLSKWPKISQRCHRSLENFRSIRHIDFSLSLSINISGVHWQGFNHLTALNLSGHNYLTDSEASAFISGLRNQLNYLDISCCTHLSDNTLYQLSFHQYDSLEALIANWCSGFTNAGILGCSTEDGRYLPGISSLKRLKTLNMSDCRHITGFAFSFPPLPLCFSKNLTSLKLARVSLIKGHIVRGIAYSAPVLEVLDIARSDIDDHTVEEISAKLSYHLRELNVSGCENLTDKSLCHLSANLPFLRALDVSFCPNITQEGIKAFREIMPYLSDFKCLYSGMSVPCCLLFSRLSFLEL</sequence>
<name>A0A8T1M6X7_CLOSI</name>
<dbReference type="Gene3D" id="3.80.10.10">
    <property type="entry name" value="Ribonuclease Inhibitor"/>
    <property type="match status" value="3"/>
</dbReference>
<comment type="caution">
    <text evidence="3">The sequence shown here is derived from an EMBL/GenBank/DDBJ whole genome shotgun (WGS) entry which is preliminary data.</text>
</comment>
<dbReference type="Pfam" id="PF12937">
    <property type="entry name" value="F-box-like"/>
    <property type="match status" value="1"/>
</dbReference>
<organism evidence="3 4">
    <name type="scientific">Clonorchis sinensis</name>
    <name type="common">Chinese liver fluke</name>
    <dbReference type="NCBI Taxonomy" id="79923"/>
    <lineage>
        <taxon>Eukaryota</taxon>
        <taxon>Metazoa</taxon>
        <taxon>Spiralia</taxon>
        <taxon>Lophotrochozoa</taxon>
        <taxon>Platyhelminthes</taxon>
        <taxon>Trematoda</taxon>
        <taxon>Digenea</taxon>
        <taxon>Opisthorchiida</taxon>
        <taxon>Opisthorchiata</taxon>
        <taxon>Opisthorchiidae</taxon>
        <taxon>Clonorchis</taxon>
    </lineage>
</organism>
<dbReference type="SMART" id="SM00367">
    <property type="entry name" value="LRR_CC"/>
    <property type="match status" value="6"/>
</dbReference>
<dbReference type="AlphaFoldDB" id="A0A8T1M6X7"/>
<dbReference type="InterPro" id="IPR006553">
    <property type="entry name" value="Leu-rich_rpt_Cys-con_subtyp"/>
</dbReference>
<dbReference type="EMBL" id="NIRI02000056">
    <property type="protein sequence ID" value="KAG5444719.1"/>
    <property type="molecule type" value="Genomic_DNA"/>
</dbReference>
<evidence type="ECO:0000313" key="4">
    <source>
        <dbReference type="Proteomes" id="UP000286415"/>
    </source>
</evidence>
<keyword evidence="1" id="KW-0833">Ubl conjugation pathway</keyword>
<dbReference type="PANTHER" id="PTHR13318:SF190">
    <property type="entry name" value="PARTNER OF PAIRED, ISOFORM B"/>
    <property type="match status" value="1"/>
</dbReference>
<proteinExistence type="predicted"/>
<evidence type="ECO:0000256" key="1">
    <source>
        <dbReference type="ARBA" id="ARBA00022786"/>
    </source>
</evidence>
<dbReference type="PROSITE" id="PS50181">
    <property type="entry name" value="FBOX"/>
    <property type="match status" value="1"/>
</dbReference>
<dbReference type="InterPro" id="IPR032675">
    <property type="entry name" value="LRR_dom_sf"/>
</dbReference>
<reference evidence="3 4" key="1">
    <citation type="journal article" date="2018" name="Biotechnol. Adv.">
        <title>Improved genomic resources and new bioinformatic workflow for the carcinogenic parasite Clonorchis sinensis: Biotechnological implications.</title>
        <authorList>
            <person name="Wang D."/>
            <person name="Korhonen P.K."/>
            <person name="Gasser R.B."/>
            <person name="Young N.D."/>
        </authorList>
    </citation>
    <scope>NUCLEOTIDE SEQUENCE [LARGE SCALE GENOMIC DNA]</scope>
    <source>
        <strain evidence="3">Cs-k2</strain>
    </source>
</reference>
<accession>A0A8T1M6X7</accession>
<dbReference type="InterPro" id="IPR036047">
    <property type="entry name" value="F-box-like_dom_sf"/>
</dbReference>
<reference evidence="3 4" key="2">
    <citation type="journal article" date="2021" name="Genomics">
        <title>High-quality reference genome for Clonorchis sinensis.</title>
        <authorList>
            <person name="Young N.D."/>
            <person name="Stroehlein A.J."/>
            <person name="Kinkar L."/>
            <person name="Wang T."/>
            <person name="Sohn W.M."/>
            <person name="Chang B.C.H."/>
            <person name="Kaur P."/>
            <person name="Weisz D."/>
            <person name="Dudchenko O."/>
            <person name="Aiden E.L."/>
            <person name="Korhonen P.K."/>
            <person name="Gasser R.B."/>
        </authorList>
    </citation>
    <scope>NUCLEOTIDE SEQUENCE [LARGE SCALE GENOMIC DNA]</scope>
    <source>
        <strain evidence="3">Cs-k2</strain>
    </source>
</reference>
<evidence type="ECO:0000259" key="2">
    <source>
        <dbReference type="PROSITE" id="PS50181"/>
    </source>
</evidence>
<gene>
    <name evidence="3" type="ORF">CSKR_112902</name>
</gene>
<feature type="domain" description="F-box" evidence="2">
    <location>
        <begin position="1"/>
        <end position="47"/>
    </location>
</feature>
<dbReference type="Pfam" id="PF13516">
    <property type="entry name" value="LRR_6"/>
    <property type="match status" value="3"/>
</dbReference>
<dbReference type="GO" id="GO:0031146">
    <property type="term" value="P:SCF-dependent proteasomal ubiquitin-dependent protein catabolic process"/>
    <property type="evidence" value="ECO:0007669"/>
    <property type="project" value="TreeGrafter"/>
</dbReference>
<dbReference type="PANTHER" id="PTHR13318">
    <property type="entry name" value="PARTNER OF PAIRED, ISOFORM B-RELATED"/>
    <property type="match status" value="1"/>
</dbReference>
<dbReference type="GO" id="GO:0019005">
    <property type="term" value="C:SCF ubiquitin ligase complex"/>
    <property type="evidence" value="ECO:0007669"/>
    <property type="project" value="TreeGrafter"/>
</dbReference>
<dbReference type="InterPro" id="IPR001810">
    <property type="entry name" value="F-box_dom"/>
</dbReference>
<dbReference type="SMART" id="SM00256">
    <property type="entry name" value="FBOX"/>
    <property type="match status" value="1"/>
</dbReference>
<dbReference type="SUPFAM" id="SSF81383">
    <property type="entry name" value="F-box domain"/>
    <property type="match status" value="1"/>
</dbReference>
<dbReference type="Proteomes" id="UP000286415">
    <property type="component" value="Unassembled WGS sequence"/>
</dbReference>
<dbReference type="SUPFAM" id="SSF52047">
    <property type="entry name" value="RNI-like"/>
    <property type="match status" value="2"/>
</dbReference>
<protein>
    <recommendedName>
        <fullName evidence="2">F-box domain-containing protein</fullName>
    </recommendedName>
</protein>
<evidence type="ECO:0000313" key="3">
    <source>
        <dbReference type="EMBL" id="KAG5444719.1"/>
    </source>
</evidence>
<dbReference type="OrthoDB" id="27842at2759"/>